<keyword evidence="8" id="KW-0547">Nucleotide-binding</keyword>
<evidence type="ECO:0000256" key="9">
    <source>
        <dbReference type="ARBA" id="ARBA00022840"/>
    </source>
</evidence>
<evidence type="ECO:0000256" key="10">
    <source>
        <dbReference type="ARBA" id="ARBA00029774"/>
    </source>
</evidence>
<dbReference type="EC" id="2.7.7.87" evidence="3"/>
<evidence type="ECO:0000256" key="5">
    <source>
        <dbReference type="ARBA" id="ARBA00022679"/>
    </source>
</evidence>
<name>A0A437PW22_9BACT</name>
<dbReference type="GO" id="GO:0005737">
    <property type="term" value="C:cytoplasm"/>
    <property type="evidence" value="ECO:0007669"/>
    <property type="project" value="UniProtKB-SubCell"/>
</dbReference>
<comment type="caution">
    <text evidence="13">The sequence shown here is derived from an EMBL/GenBank/DDBJ whole genome shotgun (WGS) entry which is preliminary data.</text>
</comment>
<proteinExistence type="inferred from homology"/>
<dbReference type="InterPro" id="IPR050156">
    <property type="entry name" value="TC-AMP_synthase_SUA5"/>
</dbReference>
<evidence type="ECO:0000256" key="3">
    <source>
        <dbReference type="ARBA" id="ARBA00012584"/>
    </source>
</evidence>
<keyword evidence="6" id="KW-0819">tRNA processing</keyword>
<evidence type="ECO:0000256" key="7">
    <source>
        <dbReference type="ARBA" id="ARBA00022695"/>
    </source>
</evidence>
<dbReference type="Gene3D" id="3.90.870.10">
    <property type="entry name" value="DHBP synthase"/>
    <property type="match status" value="1"/>
</dbReference>
<gene>
    <name evidence="13" type="ORF">EOJ36_00165</name>
</gene>
<dbReference type="PANTHER" id="PTHR17490:SF16">
    <property type="entry name" value="THREONYLCARBAMOYL-AMP SYNTHASE"/>
    <property type="match status" value="1"/>
</dbReference>
<dbReference type="SUPFAM" id="SSF55821">
    <property type="entry name" value="YrdC/RibB"/>
    <property type="match status" value="1"/>
</dbReference>
<protein>
    <recommendedName>
        <fullName evidence="10">L-threonylcarbamoyladenylate synthase</fullName>
        <ecNumber evidence="3">2.7.7.87</ecNumber>
    </recommendedName>
    <alternativeName>
        <fullName evidence="10">L-threonylcarbamoyladenylate synthase</fullName>
    </alternativeName>
</protein>
<dbReference type="Pfam" id="PF01300">
    <property type="entry name" value="Sua5_yciO_yrdC"/>
    <property type="match status" value="1"/>
</dbReference>
<organism evidence="13 14">
    <name type="scientific">Sandaracinomonas limnophila</name>
    <dbReference type="NCBI Taxonomy" id="1862386"/>
    <lineage>
        <taxon>Bacteria</taxon>
        <taxon>Pseudomonadati</taxon>
        <taxon>Bacteroidota</taxon>
        <taxon>Cytophagia</taxon>
        <taxon>Cytophagales</taxon>
        <taxon>Flectobacillaceae</taxon>
        <taxon>Sandaracinomonas</taxon>
    </lineage>
</organism>
<dbReference type="AlphaFoldDB" id="A0A437PW22"/>
<evidence type="ECO:0000256" key="1">
    <source>
        <dbReference type="ARBA" id="ARBA00004496"/>
    </source>
</evidence>
<accession>A0A437PW22</accession>
<evidence type="ECO:0000313" key="14">
    <source>
        <dbReference type="Proteomes" id="UP000282832"/>
    </source>
</evidence>
<comment type="catalytic activity">
    <reaction evidence="11">
        <text>L-threonine + hydrogencarbonate + ATP = L-threonylcarbamoyladenylate + diphosphate + H2O</text>
        <dbReference type="Rhea" id="RHEA:36407"/>
        <dbReference type="ChEBI" id="CHEBI:15377"/>
        <dbReference type="ChEBI" id="CHEBI:17544"/>
        <dbReference type="ChEBI" id="CHEBI:30616"/>
        <dbReference type="ChEBI" id="CHEBI:33019"/>
        <dbReference type="ChEBI" id="CHEBI:57926"/>
        <dbReference type="ChEBI" id="CHEBI:73682"/>
        <dbReference type="EC" id="2.7.7.87"/>
    </reaction>
</comment>
<comment type="similarity">
    <text evidence="2">Belongs to the SUA5 family.</text>
</comment>
<feature type="domain" description="YrdC-like" evidence="12">
    <location>
        <begin position="3"/>
        <end position="188"/>
    </location>
</feature>
<dbReference type="EMBL" id="SACY01000001">
    <property type="protein sequence ID" value="RVU26446.1"/>
    <property type="molecule type" value="Genomic_DNA"/>
</dbReference>
<dbReference type="Proteomes" id="UP000282832">
    <property type="component" value="Unassembled WGS sequence"/>
</dbReference>
<dbReference type="GO" id="GO:0006450">
    <property type="term" value="P:regulation of translational fidelity"/>
    <property type="evidence" value="ECO:0007669"/>
    <property type="project" value="TreeGrafter"/>
</dbReference>
<keyword evidence="5" id="KW-0808">Transferase</keyword>
<comment type="subcellular location">
    <subcellularLocation>
        <location evidence="1">Cytoplasm</location>
    </subcellularLocation>
</comment>
<dbReference type="NCBIfam" id="TIGR00057">
    <property type="entry name" value="L-threonylcarbamoyladenylate synthase"/>
    <property type="match status" value="1"/>
</dbReference>
<dbReference type="InterPro" id="IPR017945">
    <property type="entry name" value="DHBP_synth_RibB-like_a/b_dom"/>
</dbReference>
<reference evidence="13 14" key="1">
    <citation type="submission" date="2019-01" db="EMBL/GenBank/DDBJ databases">
        <authorList>
            <person name="Chen W.-M."/>
        </authorList>
    </citation>
    <scope>NUCLEOTIDE SEQUENCE [LARGE SCALE GENOMIC DNA]</scope>
    <source>
        <strain evidence="13 14">FSY-15</strain>
    </source>
</reference>
<dbReference type="RefSeq" id="WP_127801999.1">
    <property type="nucleotide sequence ID" value="NZ_SACY01000001.1"/>
</dbReference>
<dbReference type="InterPro" id="IPR006070">
    <property type="entry name" value="Sua5-like_dom"/>
</dbReference>
<dbReference type="OrthoDB" id="9814580at2"/>
<dbReference type="GO" id="GO:0008033">
    <property type="term" value="P:tRNA processing"/>
    <property type="evidence" value="ECO:0007669"/>
    <property type="project" value="UniProtKB-KW"/>
</dbReference>
<evidence type="ECO:0000256" key="2">
    <source>
        <dbReference type="ARBA" id="ARBA00007663"/>
    </source>
</evidence>
<evidence type="ECO:0000256" key="6">
    <source>
        <dbReference type="ARBA" id="ARBA00022694"/>
    </source>
</evidence>
<dbReference type="PROSITE" id="PS51163">
    <property type="entry name" value="YRDC"/>
    <property type="match status" value="1"/>
</dbReference>
<dbReference type="GO" id="GO:0005524">
    <property type="term" value="F:ATP binding"/>
    <property type="evidence" value="ECO:0007669"/>
    <property type="project" value="UniProtKB-KW"/>
</dbReference>
<keyword evidence="4" id="KW-0963">Cytoplasm</keyword>
<dbReference type="GO" id="GO:0003725">
    <property type="term" value="F:double-stranded RNA binding"/>
    <property type="evidence" value="ECO:0007669"/>
    <property type="project" value="InterPro"/>
</dbReference>
<evidence type="ECO:0000256" key="8">
    <source>
        <dbReference type="ARBA" id="ARBA00022741"/>
    </source>
</evidence>
<keyword evidence="14" id="KW-1185">Reference proteome</keyword>
<evidence type="ECO:0000256" key="4">
    <source>
        <dbReference type="ARBA" id="ARBA00022490"/>
    </source>
</evidence>
<dbReference type="GO" id="GO:0000049">
    <property type="term" value="F:tRNA binding"/>
    <property type="evidence" value="ECO:0007669"/>
    <property type="project" value="TreeGrafter"/>
</dbReference>
<evidence type="ECO:0000256" key="11">
    <source>
        <dbReference type="ARBA" id="ARBA00048366"/>
    </source>
</evidence>
<evidence type="ECO:0000313" key="13">
    <source>
        <dbReference type="EMBL" id="RVU26446.1"/>
    </source>
</evidence>
<sequence length="188" mass="20902">MNPAIYQEAIQSLKSGGVIIYPSDTLWALGCDARFDASIEKIFQIKNRPIDKGLILLISKIEQLNEYVEQVPDIAWDLVEFAEKPLTVIYPKGKNVSKHVLGPDGSIAIRLVKDEFCKGFLFRYQRAVVSTSVNVSGQASAIQFDDISPEIVNQVDYILKNEGSNKLTLKASKIVQLGIGGDYKVIRE</sequence>
<dbReference type="GO" id="GO:0061710">
    <property type="term" value="F:L-threonylcarbamoyladenylate synthase"/>
    <property type="evidence" value="ECO:0007669"/>
    <property type="project" value="UniProtKB-EC"/>
</dbReference>
<keyword evidence="9" id="KW-0067">ATP-binding</keyword>
<dbReference type="PANTHER" id="PTHR17490">
    <property type="entry name" value="SUA5"/>
    <property type="match status" value="1"/>
</dbReference>
<evidence type="ECO:0000259" key="12">
    <source>
        <dbReference type="PROSITE" id="PS51163"/>
    </source>
</evidence>
<keyword evidence="7" id="KW-0548">Nucleotidyltransferase</keyword>